<organism evidence="3 4">
    <name type="scientific">Mycobacterium tuberculosis</name>
    <dbReference type="NCBI Taxonomy" id="1773"/>
    <lineage>
        <taxon>Bacteria</taxon>
        <taxon>Bacillati</taxon>
        <taxon>Actinomycetota</taxon>
        <taxon>Actinomycetes</taxon>
        <taxon>Mycobacteriales</taxon>
        <taxon>Mycobacteriaceae</taxon>
        <taxon>Mycobacterium</taxon>
        <taxon>Mycobacterium tuberculosis complex</taxon>
    </lineage>
</organism>
<keyword evidence="3" id="KW-0540">Nuclease</keyword>
<feature type="non-terminal residue" evidence="3">
    <location>
        <position position="1"/>
    </location>
</feature>
<feature type="compositionally biased region" description="Basic and acidic residues" evidence="1">
    <location>
        <begin position="71"/>
        <end position="90"/>
    </location>
</feature>
<proteinExistence type="predicted"/>
<dbReference type="Proteomes" id="UP000256381">
    <property type="component" value="Unassembled WGS sequence"/>
</dbReference>
<feature type="region of interest" description="Disordered" evidence="1">
    <location>
        <begin position="53"/>
        <end position="90"/>
    </location>
</feature>
<dbReference type="AlphaFoldDB" id="A0ABD7HB60"/>
<name>A0ABD7HB60_MYCTX</name>
<evidence type="ECO:0000313" key="4">
    <source>
        <dbReference type="Proteomes" id="UP000256381"/>
    </source>
</evidence>
<gene>
    <name evidence="3" type="ORF">DSJ38_07280</name>
</gene>
<protein>
    <submittedName>
        <fullName evidence="3">HNH endonuclease</fullName>
    </submittedName>
</protein>
<feature type="domain" description="HNH" evidence="2">
    <location>
        <begin position="12"/>
        <end position="47"/>
    </location>
</feature>
<reference evidence="3 4" key="1">
    <citation type="journal article" date="2017" name="N. Engl. J. Med.">
        <title>Transmission of Extensively Drug-Resistant Tuberculosis in South Africa.</title>
        <authorList>
            <person name="Shah N.S."/>
            <person name="Auld S.C."/>
            <person name="Brust J.C."/>
            <person name="Mathema B."/>
            <person name="Ismail N."/>
            <person name="Moodley P."/>
            <person name="Mlisana K."/>
            <person name="Allana S."/>
            <person name="Campbell A."/>
            <person name="Mthiyane T."/>
            <person name="Morris N."/>
            <person name="Mpangase P."/>
            <person name="van der Meulen H."/>
            <person name="Omar S.V."/>
            <person name="Brown T.S."/>
            <person name="Narechania A."/>
            <person name="Shaskina E."/>
            <person name="Kapwata T."/>
            <person name="Kreiswirth B."/>
            <person name="Gandhi N.R."/>
        </authorList>
    </citation>
    <scope>NUCLEOTIDE SEQUENCE [LARGE SCALE GENOMIC DNA]</scope>
    <source>
        <strain evidence="3 4">32301_S10</strain>
    </source>
</reference>
<keyword evidence="3" id="KW-0255">Endonuclease</keyword>
<comment type="caution">
    <text evidence="3">The sequence shown here is derived from an EMBL/GenBank/DDBJ whole genome shotgun (WGS) entry which is preliminary data.</text>
</comment>
<keyword evidence="3" id="KW-0378">Hydrolase</keyword>
<dbReference type="InterPro" id="IPR002711">
    <property type="entry name" value="HNH"/>
</dbReference>
<evidence type="ECO:0000313" key="3">
    <source>
        <dbReference type="EMBL" id="REQ53988.1"/>
    </source>
</evidence>
<dbReference type="CDD" id="cd00085">
    <property type="entry name" value="HNHc"/>
    <property type="match status" value="1"/>
</dbReference>
<dbReference type="GO" id="GO:0004519">
    <property type="term" value="F:endonuclease activity"/>
    <property type="evidence" value="ECO:0007669"/>
    <property type="project" value="UniProtKB-KW"/>
</dbReference>
<dbReference type="Pfam" id="PF01844">
    <property type="entry name" value="HNH"/>
    <property type="match status" value="1"/>
</dbReference>
<evidence type="ECO:0000259" key="2">
    <source>
        <dbReference type="Pfam" id="PF01844"/>
    </source>
</evidence>
<sequence>QQRGHRTHGRPNCHAPGDRCEVHHIDQWATGGSTDIDKLTFTCTPNHKLVGKGWQTRKRSDGQTEWIPPPHLDRGAHTNDYHHPERLFDH</sequence>
<dbReference type="EMBL" id="QTBD01000111">
    <property type="protein sequence ID" value="REQ53988.1"/>
    <property type="molecule type" value="Genomic_DNA"/>
</dbReference>
<evidence type="ECO:0000256" key="1">
    <source>
        <dbReference type="SAM" id="MobiDB-lite"/>
    </source>
</evidence>
<dbReference type="RefSeq" id="WP_031722036.1">
    <property type="nucleotide sequence ID" value="NZ_QSWQ01000030.1"/>
</dbReference>
<dbReference type="InterPro" id="IPR003615">
    <property type="entry name" value="HNH_nuc"/>
</dbReference>
<accession>A0ABD7HB60</accession>